<feature type="domain" description="Trimeric autotransporter adhesin YadA-like C-terminal membrane anchor" evidence="8">
    <location>
        <begin position="23"/>
        <end position="79"/>
    </location>
</feature>
<name>A0A4Z0NF56_9HYPH</name>
<gene>
    <name evidence="9" type="ORF">EU555_33360</name>
</gene>
<evidence type="ECO:0000256" key="7">
    <source>
        <dbReference type="ARBA" id="ARBA00023237"/>
    </source>
</evidence>
<evidence type="ECO:0000256" key="4">
    <source>
        <dbReference type="ARBA" id="ARBA00022692"/>
    </source>
</evidence>
<evidence type="ECO:0000313" key="9">
    <source>
        <dbReference type="EMBL" id="TGD93440.1"/>
    </source>
</evidence>
<sequence>MDRQAERFREGIALSGAITILPPNAGDRFAVSVGGAGYDGTGAASISVAARITADTLAYVGYARGPTQSLVKGGIGISFR</sequence>
<keyword evidence="7" id="KW-0998">Cell outer membrane</keyword>
<keyword evidence="6" id="KW-0472">Membrane</keyword>
<protein>
    <recommendedName>
        <fullName evidence="8">Trimeric autotransporter adhesin YadA-like C-terminal membrane anchor domain-containing protein</fullName>
    </recommendedName>
</protein>
<evidence type="ECO:0000256" key="3">
    <source>
        <dbReference type="ARBA" id="ARBA00022452"/>
    </source>
</evidence>
<evidence type="ECO:0000256" key="2">
    <source>
        <dbReference type="ARBA" id="ARBA00004442"/>
    </source>
</evidence>
<dbReference type="InterPro" id="IPR005594">
    <property type="entry name" value="YadA_C"/>
</dbReference>
<keyword evidence="10" id="KW-1185">Reference proteome</keyword>
<evidence type="ECO:0000256" key="1">
    <source>
        <dbReference type="ARBA" id="ARBA00004241"/>
    </source>
</evidence>
<keyword evidence="5" id="KW-0732">Signal</keyword>
<evidence type="ECO:0000259" key="8">
    <source>
        <dbReference type="Pfam" id="PF03895"/>
    </source>
</evidence>
<dbReference type="InterPro" id="IPR045584">
    <property type="entry name" value="Pilin-like"/>
</dbReference>
<reference evidence="9 10" key="1">
    <citation type="submission" date="2019-04" db="EMBL/GenBank/DDBJ databases">
        <authorList>
            <person name="Feng G."/>
            <person name="Zhu H."/>
        </authorList>
    </citation>
    <scope>NUCLEOTIDE SEQUENCE [LARGE SCALE GENOMIC DNA]</scope>
    <source>
        <strain evidence="9 10">6HR-1</strain>
    </source>
</reference>
<organism evidence="9 10">
    <name type="scientific">Methylobacterium nonmethylotrophicum</name>
    <dbReference type="NCBI Taxonomy" id="1141884"/>
    <lineage>
        <taxon>Bacteria</taxon>
        <taxon>Pseudomonadati</taxon>
        <taxon>Pseudomonadota</taxon>
        <taxon>Alphaproteobacteria</taxon>
        <taxon>Hyphomicrobiales</taxon>
        <taxon>Methylobacteriaceae</taxon>
        <taxon>Methylobacterium</taxon>
    </lineage>
</organism>
<dbReference type="EMBL" id="SRLB01000050">
    <property type="protein sequence ID" value="TGD93440.1"/>
    <property type="molecule type" value="Genomic_DNA"/>
</dbReference>
<evidence type="ECO:0000313" key="10">
    <source>
        <dbReference type="Proteomes" id="UP000297535"/>
    </source>
</evidence>
<evidence type="ECO:0000256" key="5">
    <source>
        <dbReference type="ARBA" id="ARBA00022729"/>
    </source>
</evidence>
<keyword evidence="3" id="KW-1134">Transmembrane beta strand</keyword>
<comment type="caution">
    <text evidence="9">The sequence shown here is derived from an EMBL/GenBank/DDBJ whole genome shotgun (WGS) entry which is preliminary data.</text>
</comment>
<keyword evidence="4" id="KW-0812">Transmembrane</keyword>
<dbReference type="GO" id="GO:0009279">
    <property type="term" value="C:cell outer membrane"/>
    <property type="evidence" value="ECO:0007669"/>
    <property type="project" value="UniProtKB-SubCell"/>
</dbReference>
<accession>A0A4Z0NF56</accession>
<dbReference type="GO" id="GO:0009986">
    <property type="term" value="C:cell surface"/>
    <property type="evidence" value="ECO:0007669"/>
    <property type="project" value="UniProtKB-SubCell"/>
</dbReference>
<dbReference type="Pfam" id="PF03895">
    <property type="entry name" value="YadA_anchor"/>
    <property type="match status" value="1"/>
</dbReference>
<dbReference type="SUPFAM" id="SSF54523">
    <property type="entry name" value="Pili subunits"/>
    <property type="match status" value="1"/>
</dbReference>
<proteinExistence type="predicted"/>
<dbReference type="AlphaFoldDB" id="A0A4Z0NF56"/>
<comment type="subcellular location">
    <subcellularLocation>
        <location evidence="2">Cell outer membrane</location>
    </subcellularLocation>
    <subcellularLocation>
        <location evidence="1">Cell surface</location>
    </subcellularLocation>
</comment>
<evidence type="ECO:0000256" key="6">
    <source>
        <dbReference type="ARBA" id="ARBA00023136"/>
    </source>
</evidence>
<dbReference type="Gene3D" id="3.30.1300.30">
    <property type="entry name" value="GSPII I/J protein-like"/>
    <property type="match status" value="1"/>
</dbReference>
<dbReference type="Proteomes" id="UP000297535">
    <property type="component" value="Unassembled WGS sequence"/>
</dbReference>